<dbReference type="Proteomes" id="UP000886998">
    <property type="component" value="Unassembled WGS sequence"/>
</dbReference>
<keyword evidence="2" id="KW-1185">Reference proteome</keyword>
<dbReference type="EMBL" id="BMAV01002208">
    <property type="protein sequence ID" value="GFY40935.1"/>
    <property type="molecule type" value="Genomic_DNA"/>
</dbReference>
<evidence type="ECO:0000313" key="1">
    <source>
        <dbReference type="EMBL" id="GFY40935.1"/>
    </source>
</evidence>
<reference evidence="1" key="1">
    <citation type="submission" date="2020-08" db="EMBL/GenBank/DDBJ databases">
        <title>Multicomponent nature underlies the extraordinary mechanical properties of spider dragline silk.</title>
        <authorList>
            <person name="Kono N."/>
            <person name="Nakamura H."/>
            <person name="Mori M."/>
            <person name="Yoshida Y."/>
            <person name="Ohtoshi R."/>
            <person name="Malay A.D."/>
            <person name="Moran D.A.P."/>
            <person name="Tomita M."/>
            <person name="Numata K."/>
            <person name="Arakawa K."/>
        </authorList>
    </citation>
    <scope>NUCLEOTIDE SEQUENCE</scope>
</reference>
<comment type="caution">
    <text evidence="1">The sequence shown here is derived from an EMBL/GenBank/DDBJ whole genome shotgun (WGS) entry which is preliminary data.</text>
</comment>
<gene>
    <name evidence="1" type="ORF">TNIN_372751</name>
</gene>
<sequence length="112" mass="12769">MLDGLPRNSSVLQTPHWTPYSAGTTQVEKYRFSPLSARHQMFAFQHLSSHFGALTCTQASDGPRMCVGHSDTHSIPLRTKKECKPCQRASVEALLRWRILKSLLFRQRDDRG</sequence>
<evidence type="ECO:0000313" key="2">
    <source>
        <dbReference type="Proteomes" id="UP000886998"/>
    </source>
</evidence>
<accession>A0A8X7BRD3</accession>
<protein>
    <submittedName>
        <fullName evidence="1">Uncharacterized protein</fullName>
    </submittedName>
</protein>
<organism evidence="1 2">
    <name type="scientific">Trichonephila inaurata madagascariensis</name>
    <dbReference type="NCBI Taxonomy" id="2747483"/>
    <lineage>
        <taxon>Eukaryota</taxon>
        <taxon>Metazoa</taxon>
        <taxon>Ecdysozoa</taxon>
        <taxon>Arthropoda</taxon>
        <taxon>Chelicerata</taxon>
        <taxon>Arachnida</taxon>
        <taxon>Araneae</taxon>
        <taxon>Araneomorphae</taxon>
        <taxon>Entelegynae</taxon>
        <taxon>Araneoidea</taxon>
        <taxon>Nephilidae</taxon>
        <taxon>Trichonephila</taxon>
        <taxon>Trichonephila inaurata</taxon>
    </lineage>
</organism>
<proteinExistence type="predicted"/>
<name>A0A8X7BRD3_9ARAC</name>
<dbReference type="AlphaFoldDB" id="A0A8X7BRD3"/>